<dbReference type="Proteomes" id="UP000000539">
    <property type="component" value="Chromosome 12"/>
</dbReference>
<evidence type="ECO:0000256" key="1">
    <source>
        <dbReference type="ARBA" id="ARBA00009646"/>
    </source>
</evidence>
<gene>
    <name evidence="5" type="primary">LOC107054425</name>
</gene>
<feature type="compositionally biased region" description="Basic and acidic residues" evidence="3">
    <location>
        <begin position="142"/>
        <end position="155"/>
    </location>
</feature>
<dbReference type="Ensembl" id="ENSGALT00010054163.1">
    <property type="protein sequence ID" value="ENSGALP00010032694.1"/>
    <property type="gene ID" value="ENSGALG00010022258.1"/>
</dbReference>
<evidence type="ECO:0000259" key="4">
    <source>
        <dbReference type="PROSITE" id="PS50915"/>
    </source>
</evidence>
<dbReference type="InterPro" id="IPR011024">
    <property type="entry name" value="G_crystallin-like"/>
</dbReference>
<keyword evidence="2" id="KW-0677">Repeat</keyword>
<feature type="region of interest" description="Disordered" evidence="3">
    <location>
        <begin position="496"/>
        <end position="543"/>
    </location>
</feature>
<organism evidence="5 6">
    <name type="scientific">Gallus gallus</name>
    <name type="common">Chicken</name>
    <dbReference type="NCBI Taxonomy" id="9031"/>
    <lineage>
        <taxon>Eukaryota</taxon>
        <taxon>Metazoa</taxon>
        <taxon>Chordata</taxon>
        <taxon>Craniata</taxon>
        <taxon>Vertebrata</taxon>
        <taxon>Euteleostomi</taxon>
        <taxon>Archelosauria</taxon>
        <taxon>Archosauria</taxon>
        <taxon>Dinosauria</taxon>
        <taxon>Saurischia</taxon>
        <taxon>Theropoda</taxon>
        <taxon>Coelurosauria</taxon>
        <taxon>Aves</taxon>
        <taxon>Neognathae</taxon>
        <taxon>Galloanserae</taxon>
        <taxon>Galliformes</taxon>
        <taxon>Phasianidae</taxon>
        <taxon>Phasianinae</taxon>
        <taxon>Gallus</taxon>
    </lineage>
</organism>
<reference evidence="5" key="3">
    <citation type="submission" date="2025-09" db="UniProtKB">
        <authorList>
            <consortium name="Ensembl"/>
        </authorList>
    </citation>
    <scope>IDENTIFICATION</scope>
    <source>
        <strain evidence="5">broiler</strain>
    </source>
</reference>
<dbReference type="InterPro" id="IPR001064">
    <property type="entry name" value="Beta/gamma_crystallin"/>
</dbReference>
<dbReference type="GeneTree" id="ENSGT00420000030545"/>
<dbReference type="GO" id="GO:0002088">
    <property type="term" value="P:lens development in camera-type eye"/>
    <property type="evidence" value="ECO:0000318"/>
    <property type="project" value="GO_Central"/>
</dbReference>
<protein>
    <recommendedName>
        <fullName evidence="4">Beta/gamma crystallin 'Greek key' domain-containing protein</fullName>
    </recommendedName>
</protein>
<evidence type="ECO:0000313" key="5">
    <source>
        <dbReference type="Ensembl" id="ENSGALP00010032694.1"/>
    </source>
</evidence>
<accession>A0A8V0ZPD9</accession>
<dbReference type="SMART" id="SM00247">
    <property type="entry name" value="XTALbg"/>
    <property type="match status" value="2"/>
</dbReference>
<reference evidence="5" key="2">
    <citation type="submission" date="2025-08" db="UniProtKB">
        <authorList>
            <consortium name="Ensembl"/>
        </authorList>
    </citation>
    <scope>IDENTIFICATION</scope>
    <source>
        <strain evidence="5">broiler</strain>
    </source>
</reference>
<dbReference type="Gene3D" id="2.60.20.10">
    <property type="entry name" value="Crystallins"/>
    <property type="match status" value="2"/>
</dbReference>
<dbReference type="AlphaFoldDB" id="A0A8V0ZPD9"/>
<dbReference type="GO" id="GO:0007601">
    <property type="term" value="P:visual perception"/>
    <property type="evidence" value="ECO:0000318"/>
    <property type="project" value="GO_Central"/>
</dbReference>
<comment type="similarity">
    <text evidence="1">Belongs to the beta/gamma-crystallin family.</text>
</comment>
<dbReference type="GO" id="GO:0005212">
    <property type="term" value="F:structural constituent of eye lens"/>
    <property type="evidence" value="ECO:0000318"/>
    <property type="project" value="GO_Central"/>
</dbReference>
<dbReference type="SUPFAM" id="SSF56973">
    <property type="entry name" value="Aerolisin/ETX pore-forming domain"/>
    <property type="match status" value="1"/>
</dbReference>
<evidence type="ECO:0000256" key="2">
    <source>
        <dbReference type="ARBA" id="ARBA00022737"/>
    </source>
</evidence>
<dbReference type="PANTHER" id="PTHR11818:SF103">
    <property type="entry name" value="BETA_GAMMA CRYSTALLIN 'GREEK KEY' DOMAIN-CONTAINING PROTEIN"/>
    <property type="match status" value="1"/>
</dbReference>
<dbReference type="InterPro" id="IPR050252">
    <property type="entry name" value="Beta/Gamma-Crystallin"/>
</dbReference>
<feature type="domain" description="Beta/gamma crystallin 'Greek key'" evidence="4">
    <location>
        <begin position="209"/>
        <end position="247"/>
    </location>
</feature>
<dbReference type="OrthoDB" id="8603363at2759"/>
<feature type="domain" description="Beta/gamma crystallin 'Greek key'" evidence="4">
    <location>
        <begin position="168"/>
        <end position="208"/>
    </location>
</feature>
<keyword evidence="6" id="KW-1185">Reference proteome</keyword>
<evidence type="ECO:0000256" key="3">
    <source>
        <dbReference type="SAM" id="MobiDB-lite"/>
    </source>
</evidence>
<sequence length="543" mass="58645">MSGGRAVPCQGLHRAPVGPGCSGVSSWDTGWSHRCTLSPHHGDPAIPAPPPSHTIISAGRAEAPLLIAGDSLALEHHVRGARQDDPAGLVCGHPAAPCGSVGPWRGPRVTACHSPAIKAEAAGRRWGTAAQTVRAEAAGQGREGKGRAGKGREAGRGGAGALGHAAMNKITVYERADFEGLSREFTCDVPDLHELDFGDCIASLKVVGQPWIAYTQPKYEGEPHVFEEGEYEAVERPNSFSALRLVHHDLLDPQITLYERPHLQGACKVVSEETNLAYGYFNDRVASHVVQRGVWLLYQHPNRGGWHCLAWPGERVDDYGAQLRFQARLSHLRPLRPGRPAVTAQLLWDQKRVEAEREVLVDEIVGVNETESEQALAAGSTREYSTTLWQSFRFSNATSLRAGLSFTVTVEAGNVFTVQKGRSESCTRRERSEVALPAKVPPRTQLTVHVLRKEVTLSVPVLLTITQNEAVRTEMGEYRSVSGTNVCARFSMKPLPAAGTGREERTEAVEGTEQARSAGMGRVAADGTEPGDDVSAEREPTGC</sequence>
<dbReference type="PANTHER" id="PTHR11818">
    <property type="entry name" value="BETA/GAMMA CRYSTALLIN"/>
    <property type="match status" value="1"/>
</dbReference>
<dbReference type="CDD" id="cd20230">
    <property type="entry name" value="PFM_EP37-like"/>
    <property type="match status" value="1"/>
</dbReference>
<name>A0A8V0ZPD9_CHICK</name>
<dbReference type="PROSITE" id="PS50915">
    <property type="entry name" value="CRYSTALLIN_BETA_GAMMA"/>
    <property type="match status" value="2"/>
</dbReference>
<proteinExistence type="inferred from homology"/>
<dbReference type="Pfam" id="PF00030">
    <property type="entry name" value="Crystall"/>
    <property type="match status" value="2"/>
</dbReference>
<evidence type="ECO:0000313" key="6">
    <source>
        <dbReference type="Proteomes" id="UP000000539"/>
    </source>
</evidence>
<reference evidence="5" key="1">
    <citation type="submission" date="2020-11" db="EMBL/GenBank/DDBJ databases">
        <title>Gallus gallus (Chicken) genome, bGalGal1, GRCg7b, maternal haplotype autosomes + Z &amp; W.</title>
        <authorList>
            <person name="Warren W."/>
            <person name="Formenti G."/>
            <person name="Fedrigo O."/>
            <person name="Haase B."/>
            <person name="Mountcastle J."/>
            <person name="Balacco J."/>
            <person name="Tracey A."/>
            <person name="Schneider V."/>
            <person name="Okimoto R."/>
            <person name="Cheng H."/>
            <person name="Hawken R."/>
            <person name="Howe K."/>
            <person name="Jarvis E.D."/>
        </authorList>
    </citation>
    <scope>NUCLEOTIDE SEQUENCE [LARGE SCALE GENOMIC DNA]</scope>
    <source>
        <strain evidence="5">Broiler</strain>
    </source>
</reference>
<feature type="region of interest" description="Disordered" evidence="3">
    <location>
        <begin position="134"/>
        <end position="160"/>
    </location>
</feature>
<dbReference type="Gene3D" id="2.170.15.10">
    <property type="entry name" value="Proaerolysin, chain A, domain 3"/>
    <property type="match status" value="1"/>
</dbReference>
<dbReference type="SUPFAM" id="SSF49695">
    <property type="entry name" value="gamma-Crystallin-like"/>
    <property type="match status" value="1"/>
</dbReference>